<dbReference type="InterPro" id="IPR010982">
    <property type="entry name" value="Lambda_DNA-bd_dom_sf"/>
</dbReference>
<dbReference type="AlphaFoldDB" id="A0A1H0PLP8"/>
<dbReference type="SMART" id="SM00530">
    <property type="entry name" value="HTH_XRE"/>
    <property type="match status" value="1"/>
</dbReference>
<organism evidence="2 3">
    <name type="scientific">Desulforhopalus singaporensis</name>
    <dbReference type="NCBI Taxonomy" id="91360"/>
    <lineage>
        <taxon>Bacteria</taxon>
        <taxon>Pseudomonadati</taxon>
        <taxon>Thermodesulfobacteriota</taxon>
        <taxon>Desulfobulbia</taxon>
        <taxon>Desulfobulbales</taxon>
        <taxon>Desulfocapsaceae</taxon>
        <taxon>Desulforhopalus</taxon>
    </lineage>
</organism>
<dbReference type="OrthoDB" id="5296175at2"/>
<sequence length="123" mass="14095">MVKQKSMSPPLQQYLKAHRKKAGFSQNDVAFLLGKKSGSHVSRFEQSKTIPDLCTSLSYQILFNVPLDTLFAGVNNEVEINVFRRTAQLISWLEQKGRSPKIMRRIDYLEEVARRIAVTNLEV</sequence>
<evidence type="ECO:0000313" key="2">
    <source>
        <dbReference type="EMBL" id="SDP05516.1"/>
    </source>
</evidence>
<dbReference type="EMBL" id="FNJI01000009">
    <property type="protein sequence ID" value="SDP05516.1"/>
    <property type="molecule type" value="Genomic_DNA"/>
</dbReference>
<dbReference type="Gene3D" id="1.10.260.40">
    <property type="entry name" value="lambda repressor-like DNA-binding domains"/>
    <property type="match status" value="1"/>
</dbReference>
<evidence type="ECO:0000313" key="3">
    <source>
        <dbReference type="Proteomes" id="UP000199073"/>
    </source>
</evidence>
<feature type="domain" description="HTH cro/C1-type" evidence="1">
    <location>
        <begin position="15"/>
        <end position="70"/>
    </location>
</feature>
<evidence type="ECO:0000259" key="1">
    <source>
        <dbReference type="PROSITE" id="PS50943"/>
    </source>
</evidence>
<accession>A0A1H0PLP8</accession>
<dbReference type="CDD" id="cd00093">
    <property type="entry name" value="HTH_XRE"/>
    <property type="match status" value="1"/>
</dbReference>
<dbReference type="STRING" id="91360.SAMN05660330_01712"/>
<protein>
    <submittedName>
        <fullName evidence="2">Helix-turn-helix</fullName>
    </submittedName>
</protein>
<dbReference type="GO" id="GO:0003677">
    <property type="term" value="F:DNA binding"/>
    <property type="evidence" value="ECO:0007669"/>
    <property type="project" value="InterPro"/>
</dbReference>
<proteinExistence type="predicted"/>
<dbReference type="Pfam" id="PF01381">
    <property type="entry name" value="HTH_3"/>
    <property type="match status" value="1"/>
</dbReference>
<reference evidence="2 3" key="1">
    <citation type="submission" date="2016-10" db="EMBL/GenBank/DDBJ databases">
        <authorList>
            <person name="de Groot N.N."/>
        </authorList>
    </citation>
    <scope>NUCLEOTIDE SEQUENCE [LARGE SCALE GENOMIC DNA]</scope>
    <source>
        <strain evidence="2 3">DSM 12130</strain>
    </source>
</reference>
<name>A0A1H0PLP8_9BACT</name>
<dbReference type="Proteomes" id="UP000199073">
    <property type="component" value="Unassembled WGS sequence"/>
</dbReference>
<dbReference type="InterPro" id="IPR001387">
    <property type="entry name" value="Cro/C1-type_HTH"/>
</dbReference>
<keyword evidence="3" id="KW-1185">Reference proteome</keyword>
<gene>
    <name evidence="2" type="ORF">SAMN05660330_01712</name>
</gene>
<dbReference type="SUPFAM" id="SSF47413">
    <property type="entry name" value="lambda repressor-like DNA-binding domains"/>
    <property type="match status" value="1"/>
</dbReference>
<dbReference type="PROSITE" id="PS50943">
    <property type="entry name" value="HTH_CROC1"/>
    <property type="match status" value="1"/>
</dbReference>